<proteinExistence type="predicted"/>
<reference evidence="1 2" key="1">
    <citation type="journal article" date="2019" name="Nat. Ecol. Evol.">
        <title>Megaphylogeny resolves global patterns of mushroom evolution.</title>
        <authorList>
            <person name="Varga T."/>
            <person name="Krizsan K."/>
            <person name="Foldi C."/>
            <person name="Dima B."/>
            <person name="Sanchez-Garcia M."/>
            <person name="Sanchez-Ramirez S."/>
            <person name="Szollosi G.J."/>
            <person name="Szarkandi J.G."/>
            <person name="Papp V."/>
            <person name="Albert L."/>
            <person name="Andreopoulos W."/>
            <person name="Angelini C."/>
            <person name="Antonin V."/>
            <person name="Barry K.W."/>
            <person name="Bougher N.L."/>
            <person name="Buchanan P."/>
            <person name="Buyck B."/>
            <person name="Bense V."/>
            <person name="Catcheside P."/>
            <person name="Chovatia M."/>
            <person name="Cooper J."/>
            <person name="Damon W."/>
            <person name="Desjardin D."/>
            <person name="Finy P."/>
            <person name="Geml J."/>
            <person name="Haridas S."/>
            <person name="Hughes K."/>
            <person name="Justo A."/>
            <person name="Karasinski D."/>
            <person name="Kautmanova I."/>
            <person name="Kiss B."/>
            <person name="Kocsube S."/>
            <person name="Kotiranta H."/>
            <person name="LaButti K.M."/>
            <person name="Lechner B.E."/>
            <person name="Liimatainen K."/>
            <person name="Lipzen A."/>
            <person name="Lukacs Z."/>
            <person name="Mihaltcheva S."/>
            <person name="Morgado L.N."/>
            <person name="Niskanen T."/>
            <person name="Noordeloos M.E."/>
            <person name="Ohm R.A."/>
            <person name="Ortiz-Santana B."/>
            <person name="Ovrebo C."/>
            <person name="Racz N."/>
            <person name="Riley R."/>
            <person name="Savchenko A."/>
            <person name="Shiryaev A."/>
            <person name="Soop K."/>
            <person name="Spirin V."/>
            <person name="Szebenyi C."/>
            <person name="Tomsovsky M."/>
            <person name="Tulloss R.E."/>
            <person name="Uehling J."/>
            <person name="Grigoriev I.V."/>
            <person name="Vagvolgyi C."/>
            <person name="Papp T."/>
            <person name="Martin F.M."/>
            <person name="Miettinen O."/>
            <person name="Hibbett D.S."/>
            <person name="Nagy L.G."/>
        </authorList>
    </citation>
    <scope>NUCLEOTIDE SEQUENCE [LARGE SCALE GENOMIC DNA]</scope>
    <source>
        <strain evidence="1 2">NL-1719</strain>
    </source>
</reference>
<name>A0ACD3A093_9AGAR</name>
<sequence>GSATFSQFDSQTLRAVKSRKEICSLWNIRGGNASCRHDDRRVHACSFCGDKSHHAFSWTC</sequence>
<feature type="non-terminal residue" evidence="1">
    <location>
        <position position="60"/>
    </location>
</feature>
<dbReference type="Proteomes" id="UP000308600">
    <property type="component" value="Unassembled WGS sequence"/>
</dbReference>
<dbReference type="EMBL" id="ML209077">
    <property type="protein sequence ID" value="TFK59110.1"/>
    <property type="molecule type" value="Genomic_DNA"/>
</dbReference>
<protein>
    <submittedName>
        <fullName evidence="1">Uncharacterized protein</fullName>
    </submittedName>
</protein>
<organism evidence="1 2">
    <name type="scientific">Pluteus cervinus</name>
    <dbReference type="NCBI Taxonomy" id="181527"/>
    <lineage>
        <taxon>Eukaryota</taxon>
        <taxon>Fungi</taxon>
        <taxon>Dikarya</taxon>
        <taxon>Basidiomycota</taxon>
        <taxon>Agaricomycotina</taxon>
        <taxon>Agaricomycetes</taxon>
        <taxon>Agaricomycetidae</taxon>
        <taxon>Agaricales</taxon>
        <taxon>Pluteineae</taxon>
        <taxon>Pluteaceae</taxon>
        <taxon>Pluteus</taxon>
    </lineage>
</organism>
<gene>
    <name evidence="1" type="ORF">BDN72DRAFT_721139</name>
</gene>
<evidence type="ECO:0000313" key="1">
    <source>
        <dbReference type="EMBL" id="TFK59110.1"/>
    </source>
</evidence>
<keyword evidence="2" id="KW-1185">Reference proteome</keyword>
<accession>A0ACD3A093</accession>
<feature type="non-terminal residue" evidence="1">
    <location>
        <position position="1"/>
    </location>
</feature>
<evidence type="ECO:0000313" key="2">
    <source>
        <dbReference type="Proteomes" id="UP000308600"/>
    </source>
</evidence>